<dbReference type="EMBL" id="JAODOP010000004">
    <property type="protein sequence ID" value="MEF3833628.1"/>
    <property type="molecule type" value="Genomic_DNA"/>
</dbReference>
<reference evidence="1 2" key="1">
    <citation type="submission" date="2022-09" db="EMBL/GenBank/DDBJ databases">
        <title>Genome sequencing of Flavivirga sp. MEBiC05379.</title>
        <authorList>
            <person name="Oh H.-M."/>
            <person name="Kwon K.K."/>
            <person name="Park M.J."/>
            <person name="Yang S.-H."/>
        </authorList>
    </citation>
    <scope>NUCLEOTIDE SEQUENCE [LARGE SCALE GENOMIC DNA]</scope>
    <source>
        <strain evidence="1 2">MEBiC05379</strain>
    </source>
</reference>
<dbReference type="Proteomes" id="UP001337305">
    <property type="component" value="Unassembled WGS sequence"/>
</dbReference>
<keyword evidence="2" id="KW-1185">Reference proteome</keyword>
<gene>
    <name evidence="1" type="ORF">N1F79_10845</name>
</gene>
<protein>
    <submittedName>
        <fullName evidence="1">Uncharacterized protein</fullName>
    </submittedName>
</protein>
<organism evidence="1 2">
    <name type="scientific">Flavivirga spongiicola</name>
    <dbReference type="NCBI Taxonomy" id="421621"/>
    <lineage>
        <taxon>Bacteria</taxon>
        <taxon>Pseudomonadati</taxon>
        <taxon>Bacteroidota</taxon>
        <taxon>Flavobacteriia</taxon>
        <taxon>Flavobacteriales</taxon>
        <taxon>Flavobacteriaceae</taxon>
        <taxon>Flavivirga</taxon>
    </lineage>
</organism>
<name>A0ABU7XSF1_9FLAO</name>
<evidence type="ECO:0000313" key="2">
    <source>
        <dbReference type="Proteomes" id="UP001337305"/>
    </source>
</evidence>
<accession>A0ABU7XSF1</accession>
<dbReference type="RefSeq" id="WP_303305969.1">
    <property type="nucleotide sequence ID" value="NZ_JAODOP010000004.1"/>
</dbReference>
<proteinExistence type="predicted"/>
<evidence type="ECO:0000313" key="1">
    <source>
        <dbReference type="EMBL" id="MEF3833628.1"/>
    </source>
</evidence>
<comment type="caution">
    <text evidence="1">The sequence shown here is derived from an EMBL/GenBank/DDBJ whole genome shotgun (WGS) entry which is preliminary data.</text>
</comment>
<sequence>MSKLIQPKFDLEIKGMKFLGRGPKASGNGLGWSRSENIIYKCVECGSEMIASHNDYWNCECGAIHLDFDAGRFGSNNGDDNILVYSKNGQTKKNQNIKSKYSLIELIGKVFRKKN</sequence>